<comment type="pathway">
    <text evidence="1 7">Amino-acid biosynthesis; L-proline biosynthesis; L-glutamate 5-semialdehyde from L-glutamate: step 2/2.</text>
</comment>
<comment type="function">
    <text evidence="7">Catalyzes the NADPH-dependent reduction of L-glutamate 5-phosphate into L-glutamate 5-semialdehyde and phosphate. The product spontaneously undergoes cyclization to form 1-pyrroline-5-carboxylate.</text>
</comment>
<dbReference type="InterPro" id="IPR016162">
    <property type="entry name" value="Ald_DH_N"/>
</dbReference>
<evidence type="ECO:0000313" key="9">
    <source>
        <dbReference type="EMBL" id="PZV34101.1"/>
    </source>
</evidence>
<keyword evidence="4 7" id="KW-0521">NADP</keyword>
<dbReference type="UniPathway" id="UPA00098">
    <property type="reaction ID" value="UER00360"/>
</dbReference>
<dbReference type="InterPro" id="IPR015590">
    <property type="entry name" value="Aldehyde_DH_dom"/>
</dbReference>
<dbReference type="NCBIfam" id="TIGR00407">
    <property type="entry name" value="proA"/>
    <property type="match status" value="1"/>
</dbReference>
<proteinExistence type="inferred from homology"/>
<feature type="domain" description="Aldehyde dehydrogenase" evidence="8">
    <location>
        <begin position="21"/>
        <end position="289"/>
    </location>
</feature>
<dbReference type="InterPro" id="IPR016163">
    <property type="entry name" value="Ald_DH_C"/>
</dbReference>
<organism evidence="9 10">
    <name type="scientific">Mesorhizobium kowhaii</name>
    <dbReference type="NCBI Taxonomy" id="1300272"/>
    <lineage>
        <taxon>Bacteria</taxon>
        <taxon>Pseudomonadati</taxon>
        <taxon>Pseudomonadota</taxon>
        <taxon>Alphaproteobacteria</taxon>
        <taxon>Hyphomicrobiales</taxon>
        <taxon>Phyllobacteriaceae</taxon>
        <taxon>Mesorhizobium</taxon>
    </lineage>
</organism>
<dbReference type="PANTHER" id="PTHR11063:SF8">
    <property type="entry name" value="DELTA-1-PYRROLINE-5-CARBOXYLATE SYNTHASE"/>
    <property type="match status" value="1"/>
</dbReference>
<dbReference type="RefSeq" id="WP_111548378.1">
    <property type="nucleotide sequence ID" value="NZ_MZXV01000076.1"/>
</dbReference>
<dbReference type="Gene3D" id="3.40.605.10">
    <property type="entry name" value="Aldehyde Dehydrogenase, Chain A, domain 1"/>
    <property type="match status" value="1"/>
</dbReference>
<comment type="subcellular location">
    <subcellularLocation>
        <location evidence="7">Cytoplasm</location>
    </subcellularLocation>
</comment>
<keyword evidence="3 7" id="KW-0641">Proline biosynthesis</keyword>
<dbReference type="InterPro" id="IPR012134">
    <property type="entry name" value="Glu-5-SA_DH"/>
</dbReference>
<dbReference type="CDD" id="cd07079">
    <property type="entry name" value="ALDH_F18-19_ProA-GPR"/>
    <property type="match status" value="1"/>
</dbReference>
<evidence type="ECO:0000256" key="6">
    <source>
        <dbReference type="ARBA" id="ARBA00049024"/>
    </source>
</evidence>
<evidence type="ECO:0000259" key="8">
    <source>
        <dbReference type="Pfam" id="PF00171"/>
    </source>
</evidence>
<dbReference type="GO" id="GO:0050661">
    <property type="term" value="F:NADP binding"/>
    <property type="evidence" value="ECO:0007669"/>
    <property type="project" value="InterPro"/>
</dbReference>
<dbReference type="EMBL" id="MZXV01000076">
    <property type="protein sequence ID" value="PZV34101.1"/>
    <property type="molecule type" value="Genomic_DNA"/>
</dbReference>
<dbReference type="Gene3D" id="3.40.309.10">
    <property type="entry name" value="Aldehyde Dehydrogenase, Chain A, domain 2"/>
    <property type="match status" value="1"/>
</dbReference>
<dbReference type="PIRSF" id="PIRSF000151">
    <property type="entry name" value="GPR"/>
    <property type="match status" value="1"/>
</dbReference>
<dbReference type="AlphaFoldDB" id="A0A2W7BVP9"/>
<dbReference type="GO" id="GO:0005737">
    <property type="term" value="C:cytoplasm"/>
    <property type="evidence" value="ECO:0007669"/>
    <property type="project" value="UniProtKB-SubCell"/>
</dbReference>
<comment type="similarity">
    <text evidence="7">Belongs to the gamma-glutamyl phosphate reductase family.</text>
</comment>
<dbReference type="PROSITE" id="PS01223">
    <property type="entry name" value="PROA"/>
    <property type="match status" value="1"/>
</dbReference>
<protein>
    <recommendedName>
        <fullName evidence="7">Gamma-glutamyl phosphate reductase</fullName>
        <shortName evidence="7">GPR</shortName>
        <ecNumber evidence="7">1.2.1.41</ecNumber>
    </recommendedName>
    <alternativeName>
        <fullName evidence="7">Glutamate-5-semialdehyde dehydrogenase</fullName>
    </alternativeName>
    <alternativeName>
        <fullName evidence="7">Glutamyl-gamma-semialdehyde dehydrogenase</fullName>
        <shortName evidence="7">GSA dehydrogenase</shortName>
    </alternativeName>
</protein>
<evidence type="ECO:0000256" key="5">
    <source>
        <dbReference type="ARBA" id="ARBA00023002"/>
    </source>
</evidence>
<name>A0A2W7BVP9_9HYPH</name>
<dbReference type="GO" id="GO:0055129">
    <property type="term" value="P:L-proline biosynthetic process"/>
    <property type="evidence" value="ECO:0007669"/>
    <property type="project" value="UniProtKB-UniRule"/>
</dbReference>
<dbReference type="SUPFAM" id="SSF53720">
    <property type="entry name" value="ALDH-like"/>
    <property type="match status" value="1"/>
</dbReference>
<dbReference type="EC" id="1.2.1.41" evidence="7"/>
<dbReference type="InterPro" id="IPR016161">
    <property type="entry name" value="Ald_DH/histidinol_DH"/>
</dbReference>
<evidence type="ECO:0000256" key="2">
    <source>
        <dbReference type="ARBA" id="ARBA00022605"/>
    </source>
</evidence>
<evidence type="ECO:0000256" key="7">
    <source>
        <dbReference type="HAMAP-Rule" id="MF_00412"/>
    </source>
</evidence>
<keyword evidence="5 7" id="KW-0560">Oxidoreductase</keyword>
<dbReference type="GO" id="GO:0004350">
    <property type="term" value="F:glutamate-5-semialdehyde dehydrogenase activity"/>
    <property type="evidence" value="ECO:0007669"/>
    <property type="project" value="UniProtKB-UniRule"/>
</dbReference>
<keyword evidence="7" id="KW-0963">Cytoplasm</keyword>
<keyword evidence="2 7" id="KW-0028">Amino-acid biosynthesis</keyword>
<comment type="catalytic activity">
    <reaction evidence="6 7">
        <text>L-glutamate 5-semialdehyde + phosphate + NADP(+) = L-glutamyl 5-phosphate + NADPH + H(+)</text>
        <dbReference type="Rhea" id="RHEA:19541"/>
        <dbReference type="ChEBI" id="CHEBI:15378"/>
        <dbReference type="ChEBI" id="CHEBI:43474"/>
        <dbReference type="ChEBI" id="CHEBI:57783"/>
        <dbReference type="ChEBI" id="CHEBI:58066"/>
        <dbReference type="ChEBI" id="CHEBI:58274"/>
        <dbReference type="ChEBI" id="CHEBI:58349"/>
        <dbReference type="EC" id="1.2.1.41"/>
    </reaction>
</comment>
<keyword evidence="10" id="KW-1185">Reference proteome</keyword>
<evidence type="ECO:0000256" key="3">
    <source>
        <dbReference type="ARBA" id="ARBA00022650"/>
    </source>
</evidence>
<reference evidence="10" key="1">
    <citation type="submission" date="2017-03" db="EMBL/GenBank/DDBJ databases">
        <authorList>
            <person name="Safronova V.I."/>
            <person name="Sazanova A.L."/>
            <person name="Chirak E.R."/>
        </authorList>
    </citation>
    <scope>NUCLEOTIDE SEQUENCE [LARGE SCALE GENOMIC DNA]</scope>
    <source>
        <strain evidence="10">Ach-343</strain>
    </source>
</reference>
<dbReference type="InterPro" id="IPR020593">
    <property type="entry name" value="G-glutamylP_reductase_CS"/>
</dbReference>
<evidence type="ECO:0000256" key="1">
    <source>
        <dbReference type="ARBA" id="ARBA00004985"/>
    </source>
</evidence>
<dbReference type="Pfam" id="PF00171">
    <property type="entry name" value="Aldedh"/>
    <property type="match status" value="1"/>
</dbReference>
<accession>A0A2W7BVP9</accession>
<dbReference type="Proteomes" id="UP000248616">
    <property type="component" value="Unassembled WGS sequence"/>
</dbReference>
<sequence>MLKLHEKSGDDTVALMADIGRRARAAARPLAIATTAAKNAALVAMAEAIVAREQEILDANAIDVLNGEQSRLSASFMDRLKLNPARIRAMADGIREIAELRDPVGDVIAAWDRPNGLHIERVRTPLGVVGVIYESRPNVTADAGALCLKAGNPVILRGGSDSLNSSAAIHACLVEGLKAAGLPEDAIQLVPTTDRAAVGEMLKGLAGTIDVIIPRGGKSLVGRVQTEARVPVFAHLEGICHLYIDRSAKRDMAVQIAVNAKMRRTGVCGAAETLLVDRAVASTHLVPILDALRAAGCEIHADAEVLKAFSDAKPATDLDWVTEYLDAIIAVKLVDGVAGAIEHIETFSSHHTEAIVAEDARAVEKFFNEIDSAILLHNASTQFADGGEFGMGAEIGIATGKMHARGPVGVEQLTSFKYRVRGSGQVRP</sequence>
<evidence type="ECO:0000313" key="10">
    <source>
        <dbReference type="Proteomes" id="UP000248616"/>
    </source>
</evidence>
<dbReference type="OrthoDB" id="9809970at2"/>
<dbReference type="PANTHER" id="PTHR11063">
    <property type="entry name" value="GLUTAMATE SEMIALDEHYDE DEHYDROGENASE"/>
    <property type="match status" value="1"/>
</dbReference>
<evidence type="ECO:0000256" key="4">
    <source>
        <dbReference type="ARBA" id="ARBA00022857"/>
    </source>
</evidence>
<dbReference type="NCBIfam" id="NF001221">
    <property type="entry name" value="PRK00197.1"/>
    <property type="match status" value="1"/>
</dbReference>
<comment type="caution">
    <text evidence="9">The sequence shown here is derived from an EMBL/GenBank/DDBJ whole genome shotgun (WGS) entry which is preliminary data.</text>
</comment>
<dbReference type="InterPro" id="IPR000965">
    <property type="entry name" value="GPR_dom"/>
</dbReference>
<dbReference type="HAMAP" id="MF_00412">
    <property type="entry name" value="ProA"/>
    <property type="match status" value="1"/>
</dbReference>
<gene>
    <name evidence="7" type="primary">proA</name>
    <name evidence="9" type="ORF">B5V02_33960</name>
</gene>